<feature type="domain" description="KOW" evidence="8">
    <location>
        <begin position="4"/>
        <end position="31"/>
    </location>
</feature>
<keyword evidence="3 7" id="KW-0689">Ribosomal protein</keyword>
<keyword evidence="4 7" id="KW-0687">Ribonucleoprotein</keyword>
<dbReference type="EMBL" id="MK814632">
    <property type="protein sequence ID" value="QCI05543.1"/>
    <property type="molecule type" value="Genomic_DNA"/>
</dbReference>
<dbReference type="InterPro" id="IPR008991">
    <property type="entry name" value="Translation_prot_SH3-like_sf"/>
</dbReference>
<dbReference type="GO" id="GO:0003723">
    <property type="term" value="F:RNA binding"/>
    <property type="evidence" value="ECO:0007669"/>
    <property type="project" value="InterPro"/>
</dbReference>
<organism evidence="9">
    <name type="scientific">Crouania attenuata</name>
    <dbReference type="NCBI Taxonomy" id="42002"/>
    <lineage>
        <taxon>Eukaryota</taxon>
        <taxon>Rhodophyta</taxon>
        <taxon>Florideophyceae</taxon>
        <taxon>Rhodymeniophycidae</taxon>
        <taxon>Ceramiales</taxon>
        <taxon>Callithamniaceae</taxon>
        <taxon>Crouania</taxon>
    </lineage>
</organism>
<dbReference type="GO" id="GO:0006412">
    <property type="term" value="P:translation"/>
    <property type="evidence" value="ECO:0007669"/>
    <property type="project" value="InterPro"/>
</dbReference>
<dbReference type="HAMAP" id="MF_01326_B">
    <property type="entry name" value="Ribosomal_uL24_B"/>
    <property type="match status" value="1"/>
</dbReference>
<comment type="similarity">
    <text evidence="2 7">Belongs to the universal ribosomal protein uL24 family.</text>
</comment>
<dbReference type="GO" id="GO:0005840">
    <property type="term" value="C:ribosome"/>
    <property type="evidence" value="ECO:0007669"/>
    <property type="project" value="UniProtKB-KW"/>
</dbReference>
<dbReference type="PANTHER" id="PTHR12903">
    <property type="entry name" value="MITOCHONDRIAL RIBOSOMAL PROTEIN L24"/>
    <property type="match status" value="1"/>
</dbReference>
<dbReference type="PROSITE" id="PS01108">
    <property type="entry name" value="RIBOSOMAL_L24"/>
    <property type="match status" value="1"/>
</dbReference>
<dbReference type="InterPro" id="IPR003256">
    <property type="entry name" value="Ribosomal_uL24"/>
</dbReference>
<dbReference type="InterPro" id="IPR041988">
    <property type="entry name" value="Ribosomal_uL24_KOW"/>
</dbReference>
<name>A0A4D6WPW5_9FLOR</name>
<dbReference type="Pfam" id="PF00467">
    <property type="entry name" value="KOW"/>
    <property type="match status" value="1"/>
</dbReference>
<dbReference type="InterPro" id="IPR005825">
    <property type="entry name" value="Ribosomal_uL24_CS"/>
</dbReference>
<gene>
    <name evidence="9" type="primary">rpl24</name>
</gene>
<evidence type="ECO:0000313" key="9">
    <source>
        <dbReference type="EMBL" id="QCI05543.1"/>
    </source>
</evidence>
<reference evidence="9" key="1">
    <citation type="journal article" date="2019" name="Mol. Phylogenet. Evol.">
        <title>Morphological evolution and classification of the red algal order Ceramiales inferred using plastid phylogenomics.</title>
        <authorList>
            <person name="Diaz-Tapia P."/>
            <person name="Pasella M.M."/>
            <person name="Verbruggen H."/>
            <person name="Maggs C.A."/>
        </authorList>
    </citation>
    <scope>NUCLEOTIDE SEQUENCE</scope>
    <source>
        <strain evidence="9">PD2952</strain>
    </source>
</reference>
<accession>A0A4D6WPW5</accession>
<evidence type="ECO:0000256" key="5">
    <source>
        <dbReference type="ARBA" id="ARBA00035282"/>
    </source>
</evidence>
<reference evidence="9" key="2">
    <citation type="submission" date="2019-04" db="EMBL/GenBank/DDBJ databases">
        <authorList>
            <person name="Pasella M."/>
        </authorList>
    </citation>
    <scope>NUCLEOTIDE SEQUENCE</scope>
    <source>
        <strain evidence="9">PD2952</strain>
    </source>
</reference>
<dbReference type="Gene3D" id="2.30.30.30">
    <property type="match status" value="1"/>
</dbReference>
<evidence type="ECO:0000259" key="8">
    <source>
        <dbReference type="SMART" id="SM00739"/>
    </source>
</evidence>
<evidence type="ECO:0000256" key="1">
    <source>
        <dbReference type="ARBA" id="ARBA00004072"/>
    </source>
</evidence>
<dbReference type="CDD" id="cd06089">
    <property type="entry name" value="KOW_RPL26"/>
    <property type="match status" value="1"/>
</dbReference>
<dbReference type="SUPFAM" id="SSF50104">
    <property type="entry name" value="Translation proteins SH3-like domain"/>
    <property type="match status" value="1"/>
</dbReference>
<proteinExistence type="inferred from homology"/>
<dbReference type="InterPro" id="IPR014722">
    <property type="entry name" value="Rib_uL2_dom2"/>
</dbReference>
<protein>
    <recommendedName>
        <fullName evidence="5">Large ribosomal subunit protein uL24c</fullName>
    </recommendedName>
    <alternativeName>
        <fullName evidence="6">50S ribosomal protein L24, chloroplastic</fullName>
    </alternativeName>
</protein>
<dbReference type="InterPro" id="IPR057264">
    <property type="entry name" value="Ribosomal_uL24_C"/>
</dbReference>
<dbReference type="InterPro" id="IPR005824">
    <property type="entry name" value="KOW"/>
</dbReference>
<dbReference type="GO" id="GO:1990904">
    <property type="term" value="C:ribonucleoprotein complex"/>
    <property type="evidence" value="ECO:0007669"/>
    <property type="project" value="UniProtKB-KW"/>
</dbReference>
<sequence>MIKRIKKGDNVIIIAGSDKGKNGIIKKVILEKQQVLVENINLKTKHCKPMREGDKGEIQLIESPIHISNISKNDLK</sequence>
<dbReference type="AlphaFoldDB" id="A0A4D6WPW5"/>
<dbReference type="GO" id="GO:0003735">
    <property type="term" value="F:structural constituent of ribosome"/>
    <property type="evidence" value="ECO:0007669"/>
    <property type="project" value="InterPro"/>
</dbReference>
<comment type="function">
    <text evidence="1">One of two assembly initiator proteins, it binds directly to the 5'-end of the 23S rRNA, where it nucleates assembly of the 50S subunit.</text>
</comment>
<geneLocation type="plastid" evidence="9"/>
<evidence type="ECO:0000256" key="3">
    <source>
        <dbReference type="ARBA" id="ARBA00022980"/>
    </source>
</evidence>
<evidence type="ECO:0000256" key="6">
    <source>
        <dbReference type="ARBA" id="ARBA00035361"/>
    </source>
</evidence>
<evidence type="ECO:0000256" key="2">
    <source>
        <dbReference type="ARBA" id="ARBA00010618"/>
    </source>
</evidence>
<dbReference type="NCBIfam" id="TIGR01079">
    <property type="entry name" value="rplX_bact"/>
    <property type="match status" value="1"/>
</dbReference>
<evidence type="ECO:0000256" key="7">
    <source>
        <dbReference type="RuleBase" id="RU003477"/>
    </source>
</evidence>
<dbReference type="SMART" id="SM00739">
    <property type="entry name" value="KOW"/>
    <property type="match status" value="1"/>
</dbReference>
<dbReference type="Pfam" id="PF17136">
    <property type="entry name" value="ribosomal_L24"/>
    <property type="match status" value="1"/>
</dbReference>
<keyword evidence="9" id="KW-0934">Plastid</keyword>
<evidence type="ECO:0000256" key="4">
    <source>
        <dbReference type="ARBA" id="ARBA00023274"/>
    </source>
</evidence>